<dbReference type="FunFam" id="3.30.565.10:FF:000006">
    <property type="entry name" value="Sensor histidine kinase WalK"/>
    <property type="match status" value="1"/>
</dbReference>
<dbReference type="OrthoDB" id="1522078at2"/>
<dbReference type="Gene3D" id="2.60.40.10">
    <property type="entry name" value="Immunoglobulins"/>
    <property type="match status" value="1"/>
</dbReference>
<dbReference type="InterPro" id="IPR036890">
    <property type="entry name" value="HATPase_C_sf"/>
</dbReference>
<dbReference type="PROSITE" id="PS01124">
    <property type="entry name" value="HTH_ARAC_FAMILY_2"/>
    <property type="match status" value="1"/>
</dbReference>
<evidence type="ECO:0000256" key="2">
    <source>
        <dbReference type="ARBA" id="ARBA00012438"/>
    </source>
</evidence>
<dbReference type="InterPro" id="IPR036097">
    <property type="entry name" value="HisK_dim/P_sf"/>
</dbReference>
<evidence type="ECO:0000259" key="12">
    <source>
        <dbReference type="PROSITE" id="PS50110"/>
    </source>
</evidence>
<dbReference type="SMART" id="SM00388">
    <property type="entry name" value="HisKA"/>
    <property type="match status" value="1"/>
</dbReference>
<feature type="domain" description="Histidine kinase" evidence="11">
    <location>
        <begin position="853"/>
        <end position="1085"/>
    </location>
</feature>
<dbReference type="SMART" id="SM00342">
    <property type="entry name" value="HTH_ARAC"/>
    <property type="match status" value="1"/>
</dbReference>
<accession>A0A1H9CUB7</accession>
<feature type="domain" description="HTH araC/xylS-type" evidence="10">
    <location>
        <begin position="1274"/>
        <end position="1374"/>
    </location>
</feature>
<dbReference type="EMBL" id="FOFN01000001">
    <property type="protein sequence ID" value="SEQ04816.1"/>
    <property type="molecule type" value="Genomic_DNA"/>
</dbReference>
<dbReference type="SUPFAM" id="SSF52172">
    <property type="entry name" value="CheY-like"/>
    <property type="match status" value="1"/>
</dbReference>
<feature type="transmembrane region" description="Helical" evidence="9">
    <location>
        <begin position="799"/>
        <end position="820"/>
    </location>
</feature>
<dbReference type="InterPro" id="IPR018060">
    <property type="entry name" value="HTH_AraC"/>
</dbReference>
<dbReference type="Pfam" id="PF07495">
    <property type="entry name" value="Y_Y_Y"/>
    <property type="match status" value="1"/>
</dbReference>
<dbReference type="SUPFAM" id="SSF55874">
    <property type="entry name" value="ATPase domain of HSP90 chaperone/DNA topoisomerase II/histidine kinase"/>
    <property type="match status" value="1"/>
</dbReference>
<dbReference type="Gene3D" id="1.10.287.130">
    <property type="match status" value="1"/>
</dbReference>
<dbReference type="CDD" id="cd17574">
    <property type="entry name" value="REC_OmpR"/>
    <property type="match status" value="1"/>
</dbReference>
<evidence type="ECO:0000259" key="11">
    <source>
        <dbReference type="PROSITE" id="PS50109"/>
    </source>
</evidence>
<dbReference type="GO" id="GO:0000155">
    <property type="term" value="F:phosphorelay sensor kinase activity"/>
    <property type="evidence" value="ECO:0007669"/>
    <property type="project" value="InterPro"/>
</dbReference>
<evidence type="ECO:0000256" key="3">
    <source>
        <dbReference type="ARBA" id="ARBA00022553"/>
    </source>
</evidence>
<evidence type="ECO:0000313" key="13">
    <source>
        <dbReference type="EMBL" id="SEQ04816.1"/>
    </source>
</evidence>
<evidence type="ECO:0000256" key="1">
    <source>
        <dbReference type="ARBA" id="ARBA00000085"/>
    </source>
</evidence>
<keyword evidence="9" id="KW-1133">Transmembrane helix</keyword>
<dbReference type="Gene3D" id="3.40.50.2300">
    <property type="match status" value="1"/>
</dbReference>
<dbReference type="FunFam" id="1.10.287.130:FF:000045">
    <property type="entry name" value="Two-component system sensor histidine kinase/response regulator"/>
    <property type="match status" value="1"/>
</dbReference>
<dbReference type="InterPro" id="IPR005467">
    <property type="entry name" value="His_kinase_dom"/>
</dbReference>
<dbReference type="InterPro" id="IPR001789">
    <property type="entry name" value="Sig_transdc_resp-reg_receiver"/>
</dbReference>
<dbReference type="SUPFAM" id="SSF63829">
    <property type="entry name" value="Calcium-dependent phosphotriesterase"/>
    <property type="match status" value="3"/>
</dbReference>
<dbReference type="GO" id="GO:0043565">
    <property type="term" value="F:sequence-specific DNA binding"/>
    <property type="evidence" value="ECO:0007669"/>
    <property type="project" value="InterPro"/>
</dbReference>
<dbReference type="Gene3D" id="2.130.10.10">
    <property type="entry name" value="YVTN repeat-like/Quinoprotein amine dehydrogenase"/>
    <property type="match status" value="2"/>
</dbReference>
<dbReference type="SMART" id="SM00387">
    <property type="entry name" value="HATPase_c"/>
    <property type="match status" value="1"/>
</dbReference>
<dbReference type="InterPro" id="IPR011006">
    <property type="entry name" value="CheY-like_superfamily"/>
</dbReference>
<proteinExistence type="predicted"/>
<dbReference type="STRING" id="419940.SAMN05421824_1021"/>
<feature type="domain" description="Response regulatory" evidence="12">
    <location>
        <begin position="1127"/>
        <end position="1242"/>
    </location>
</feature>
<dbReference type="EC" id="2.7.13.3" evidence="2"/>
<dbReference type="InterPro" id="IPR013783">
    <property type="entry name" value="Ig-like_fold"/>
</dbReference>
<evidence type="ECO:0000256" key="8">
    <source>
        <dbReference type="PROSITE-ProRule" id="PRU00169"/>
    </source>
</evidence>
<dbReference type="InterPro" id="IPR011123">
    <property type="entry name" value="Y_Y_Y"/>
</dbReference>
<evidence type="ECO:0000313" key="14">
    <source>
        <dbReference type="Proteomes" id="UP000198999"/>
    </source>
</evidence>
<evidence type="ECO:0000259" key="10">
    <source>
        <dbReference type="PROSITE" id="PS01124"/>
    </source>
</evidence>
<keyword evidence="9" id="KW-0472">Membrane</keyword>
<dbReference type="InterPro" id="IPR003661">
    <property type="entry name" value="HisK_dim/P_dom"/>
</dbReference>
<keyword evidence="5" id="KW-0418">Kinase</keyword>
<feature type="modified residue" description="4-aspartylphosphate" evidence="8">
    <location>
        <position position="1175"/>
    </location>
</feature>
<evidence type="ECO:0000256" key="6">
    <source>
        <dbReference type="ARBA" id="ARBA00023015"/>
    </source>
</evidence>
<dbReference type="CDD" id="cd00146">
    <property type="entry name" value="PKD"/>
    <property type="match status" value="1"/>
</dbReference>
<dbReference type="InterPro" id="IPR004358">
    <property type="entry name" value="Sig_transdc_His_kin-like_C"/>
</dbReference>
<keyword evidence="7" id="KW-0804">Transcription</keyword>
<keyword evidence="14" id="KW-1185">Reference proteome</keyword>
<name>A0A1H9CUB7_9FLAO</name>
<dbReference type="PROSITE" id="PS50109">
    <property type="entry name" value="HIS_KIN"/>
    <property type="match status" value="1"/>
</dbReference>
<sequence length="1374" mass="157043">MIIKKRYFLKFYRYIFLTLFFLNIVNGYSQIDFTALEFNTVENNIFQRPITSIVRDRNGFLWIATDGAGLYKYNGFSYTYYGHIIDDVNSVNSNSITALFLDSSQRLWIGTDAGLCVYNEEQNSFKRYNHSYYNNLENAYVSVLSFAEYEDRFLVGTYDGIMVLDMESGMLKDYGLEGQGVLDMQFSAKGNLYAATNLGLKVERYHELGGFEEISLGAGILGEYITSLHIDKQEILWIGTLKNGTFKGDLKKSIVAFDKLDIVDSATMAITSGLDHVFVSVENEGLFVLDQTGEIVKHYLYSVKNLNGVGSDSVWSMFLDNENRLWLGYYENGLGFFDKYHNKFDSIKRKEEGNGIHTNEIKAFAKTGDGNIWIAQINGIDILNTSSGTVANIYGKQSSEYKGLKKGLYIEDVFIDSKGNAWVATWGEGLFFLKKGSKTFVNFNKVNTSGALKTNKVKCFAEDSTGKVWIGSFLEGVFYFDYNTGKIHSPSGEFYARSEVVDKDIEVIHNDSSGHIWIGTSSGLYQIDNKDNNEYVVTAHNDSISSKFAGHPSSNRILDIYETQDGTVWCGTNGGGLFEYKRDKKCFESFELEGFDLSFVNTIFEPVKNELWVSSKQGILKINRDTNDVVQFTIYDGLLENFLIDGAAILDNNNNLYLGTKSGVNIINPQNIPFNPYLAKPYLKGVKLFNKKVNKSDKDSPLVIKSDTNVISLRHDQRVVTIDYGAVSFTRPEKNQFAYLLEGFEEDWNYVGSKMNATYTNLEPGDYTFKLKASNNDNIWNDASAILKIQVQSPWWKTIWAYIAYIICFGLFVLVGMYSYRKYVNERNTFRLERERRKQKVELQKQKLQFFTNISHEFRTPLTLIINPIKELIEKHNTEASKSVQQKYHIIYKNAERLSRLINELMDFRKLQSNKLQLKLSEFNIVKSTKNILSFFNEESKRRSIQLDLKYESIDFNIWADKGILDKVLFNLLSNAFKVTPNKGKIRVKIASKKKKILPLLDKDTPVPVLEISVKDNGPGIDQKDYNKIFERFYQVGQLNKSYYGSTGVGLDMVKNFIKLHKGLIEVESELGKGSSFKVFLPYGKEYFKDEEFSSKLSDKMLQLPKISKTKVYNIEDILSKKEVKNKLLIVEDNVDLQDYLVSVLKEEYDLVLASDGQEGWLKTMEHSPDIIISDLIMPIMDGIEFCKKVKNDPNLSSIPIVMLTAKNLSEDRIKAIKGGADAYIVKPFDNDELMVVLEELLAKSEKLSEKYANTAAPLNEEKKEKDLDNDFIQKVLGFIYENIENPDLNVEKLSSHLCLSRSQVYRKIKTLTGLSPIQFIRRVRLERSKVIFQNDKNLNVSEVAHKVGFLSASYFTVCYKKQFGELPKSRKSD</sequence>
<dbReference type="SMART" id="SM00448">
    <property type="entry name" value="REC"/>
    <property type="match status" value="1"/>
</dbReference>
<dbReference type="Proteomes" id="UP000198999">
    <property type="component" value="Unassembled WGS sequence"/>
</dbReference>
<keyword evidence="4" id="KW-0808">Transferase</keyword>
<dbReference type="GO" id="GO:0003700">
    <property type="term" value="F:DNA-binding transcription factor activity"/>
    <property type="evidence" value="ECO:0007669"/>
    <property type="project" value="InterPro"/>
</dbReference>
<reference evidence="13 14" key="1">
    <citation type="submission" date="2016-10" db="EMBL/GenBank/DDBJ databases">
        <authorList>
            <person name="de Groot N.N."/>
        </authorList>
    </citation>
    <scope>NUCLEOTIDE SEQUENCE [LARGE SCALE GENOMIC DNA]</scope>
    <source>
        <strain evidence="13 14">DSM 21035</strain>
    </source>
</reference>
<evidence type="ECO:0000256" key="4">
    <source>
        <dbReference type="ARBA" id="ARBA00022679"/>
    </source>
</evidence>
<dbReference type="PROSITE" id="PS50110">
    <property type="entry name" value="RESPONSE_REGULATORY"/>
    <property type="match status" value="1"/>
</dbReference>
<dbReference type="Gene3D" id="1.10.10.60">
    <property type="entry name" value="Homeodomain-like"/>
    <property type="match status" value="2"/>
</dbReference>
<keyword evidence="9" id="KW-0812">Transmembrane</keyword>
<keyword evidence="6" id="KW-0805">Transcription regulation</keyword>
<dbReference type="PRINTS" id="PR00344">
    <property type="entry name" value="BCTRLSENSOR"/>
</dbReference>
<dbReference type="SUPFAM" id="SSF46689">
    <property type="entry name" value="Homeodomain-like"/>
    <property type="match status" value="1"/>
</dbReference>
<organism evidence="13 14">
    <name type="scientific">Hyunsoonleella jejuensis</name>
    <dbReference type="NCBI Taxonomy" id="419940"/>
    <lineage>
        <taxon>Bacteria</taxon>
        <taxon>Pseudomonadati</taxon>
        <taxon>Bacteroidota</taxon>
        <taxon>Flavobacteriia</taxon>
        <taxon>Flavobacteriales</taxon>
        <taxon>Flavobacteriaceae</taxon>
    </lineage>
</organism>
<protein>
    <recommendedName>
        <fullName evidence="2">histidine kinase</fullName>
        <ecNumber evidence="2">2.7.13.3</ecNumber>
    </recommendedName>
</protein>
<evidence type="ECO:0000256" key="9">
    <source>
        <dbReference type="SAM" id="Phobius"/>
    </source>
</evidence>
<evidence type="ECO:0000256" key="5">
    <source>
        <dbReference type="ARBA" id="ARBA00022777"/>
    </source>
</evidence>
<dbReference type="Pfam" id="PF00072">
    <property type="entry name" value="Response_reg"/>
    <property type="match status" value="1"/>
</dbReference>
<keyword evidence="3 8" id="KW-0597">Phosphoprotein</keyword>
<dbReference type="InterPro" id="IPR011110">
    <property type="entry name" value="Reg_prop"/>
</dbReference>
<dbReference type="InterPro" id="IPR009057">
    <property type="entry name" value="Homeodomain-like_sf"/>
</dbReference>
<comment type="catalytic activity">
    <reaction evidence="1">
        <text>ATP + protein L-histidine = ADP + protein N-phospho-L-histidine.</text>
        <dbReference type="EC" id="2.7.13.3"/>
    </reaction>
</comment>
<dbReference type="Pfam" id="PF02518">
    <property type="entry name" value="HATPase_c"/>
    <property type="match status" value="1"/>
</dbReference>
<dbReference type="CDD" id="cd00082">
    <property type="entry name" value="HisKA"/>
    <property type="match status" value="1"/>
</dbReference>
<dbReference type="PANTHER" id="PTHR43547:SF2">
    <property type="entry name" value="HYBRID SIGNAL TRANSDUCTION HISTIDINE KINASE C"/>
    <property type="match status" value="1"/>
</dbReference>
<dbReference type="SUPFAM" id="SSF47384">
    <property type="entry name" value="Homodimeric domain of signal transducing histidine kinase"/>
    <property type="match status" value="1"/>
</dbReference>
<dbReference type="FunFam" id="2.60.40.10:FF:000791">
    <property type="entry name" value="Two-component system sensor histidine kinase/response regulator"/>
    <property type="match status" value="1"/>
</dbReference>
<dbReference type="PANTHER" id="PTHR43547">
    <property type="entry name" value="TWO-COMPONENT HISTIDINE KINASE"/>
    <property type="match status" value="1"/>
</dbReference>
<dbReference type="InterPro" id="IPR003594">
    <property type="entry name" value="HATPase_dom"/>
</dbReference>
<dbReference type="Pfam" id="PF12833">
    <property type="entry name" value="HTH_18"/>
    <property type="match status" value="1"/>
</dbReference>
<dbReference type="Pfam" id="PF07494">
    <property type="entry name" value="Reg_prop"/>
    <property type="match status" value="3"/>
</dbReference>
<dbReference type="InterPro" id="IPR015943">
    <property type="entry name" value="WD40/YVTN_repeat-like_dom_sf"/>
</dbReference>
<dbReference type="Gene3D" id="3.30.565.10">
    <property type="entry name" value="Histidine kinase-like ATPase, C-terminal domain"/>
    <property type="match status" value="1"/>
</dbReference>
<evidence type="ECO:0000256" key="7">
    <source>
        <dbReference type="ARBA" id="ARBA00023163"/>
    </source>
</evidence>
<gene>
    <name evidence="13" type="ORF">SAMN05421824_1021</name>
</gene>
<dbReference type="Pfam" id="PF00512">
    <property type="entry name" value="HisKA"/>
    <property type="match status" value="1"/>
</dbReference>